<accession>A0ABQ7A7L8</accession>
<evidence type="ECO:0000313" key="1">
    <source>
        <dbReference type="EMBL" id="KAF3493673.1"/>
    </source>
</evidence>
<organism evidence="1 2">
    <name type="scientific">Brassica cretica</name>
    <name type="common">Mustard</name>
    <dbReference type="NCBI Taxonomy" id="69181"/>
    <lineage>
        <taxon>Eukaryota</taxon>
        <taxon>Viridiplantae</taxon>
        <taxon>Streptophyta</taxon>
        <taxon>Embryophyta</taxon>
        <taxon>Tracheophyta</taxon>
        <taxon>Spermatophyta</taxon>
        <taxon>Magnoliopsida</taxon>
        <taxon>eudicotyledons</taxon>
        <taxon>Gunneridae</taxon>
        <taxon>Pentapetalae</taxon>
        <taxon>rosids</taxon>
        <taxon>malvids</taxon>
        <taxon>Brassicales</taxon>
        <taxon>Brassicaceae</taxon>
        <taxon>Brassiceae</taxon>
        <taxon>Brassica</taxon>
    </lineage>
</organism>
<name>A0ABQ7A7L8_BRACR</name>
<sequence>MRKRVLAVFKSLNTNGDSDRDETRAGSIRSRRRELHGRDEGMLFDPTRRMGELDCSFGPTRPFGELDDLLDPTPPFGELDGCVSSKGEGFGSRSLCRVTVFMEVVWLVGLCHGLGGGFGVDCWCWSFRLVYVVFWQEHLLSLPRSCVFLVGLLALQWFRPSVLPLRGGGHFSVGRWLSLGCEGPRVRIGGLGRRFPSQSSSFCLCSLLCCNYLGRLESGGVLGVHSPLCSSVVLLELLSFSSVGDVQMV</sequence>
<keyword evidence="2" id="KW-1185">Reference proteome</keyword>
<reference evidence="1 2" key="1">
    <citation type="journal article" date="2020" name="BMC Genomics">
        <title>Intraspecific diversification of the crop wild relative Brassica cretica Lam. using demographic model selection.</title>
        <authorList>
            <person name="Kioukis A."/>
            <person name="Michalopoulou V.A."/>
            <person name="Briers L."/>
            <person name="Pirintsos S."/>
            <person name="Studholme D.J."/>
            <person name="Pavlidis P."/>
            <person name="Sarris P.F."/>
        </authorList>
    </citation>
    <scope>NUCLEOTIDE SEQUENCE [LARGE SCALE GENOMIC DNA]</scope>
    <source>
        <strain evidence="2">cv. PFS-1207/04</strain>
    </source>
</reference>
<dbReference type="Proteomes" id="UP000266723">
    <property type="component" value="Unassembled WGS sequence"/>
</dbReference>
<proteinExistence type="predicted"/>
<protein>
    <submittedName>
        <fullName evidence="1">Uncharacterized protein</fullName>
    </submittedName>
</protein>
<gene>
    <name evidence="1" type="ORF">DY000_02055505</name>
</gene>
<comment type="caution">
    <text evidence="1">The sequence shown here is derived from an EMBL/GenBank/DDBJ whole genome shotgun (WGS) entry which is preliminary data.</text>
</comment>
<evidence type="ECO:0000313" key="2">
    <source>
        <dbReference type="Proteomes" id="UP000266723"/>
    </source>
</evidence>
<dbReference type="EMBL" id="QGKV02002055">
    <property type="protein sequence ID" value="KAF3493673.1"/>
    <property type="molecule type" value="Genomic_DNA"/>
</dbReference>